<evidence type="ECO:0000313" key="3">
    <source>
        <dbReference type="Proteomes" id="UP000247591"/>
    </source>
</evidence>
<reference evidence="2 3" key="1">
    <citation type="submission" date="2018-06" db="EMBL/GenBank/DDBJ databases">
        <title>Genomic Encyclopedia of Type Strains, Phase IV (KMG-IV): sequencing the most valuable type-strain genomes for metagenomic binning, comparative biology and taxonomic classification.</title>
        <authorList>
            <person name="Goeker M."/>
        </authorList>
    </citation>
    <scope>NUCLEOTIDE SEQUENCE [LARGE SCALE GENOMIC DNA]</scope>
    <source>
        <strain evidence="2 3">DSM 45521</strain>
    </source>
</reference>
<dbReference type="OrthoDB" id="3414915at2"/>
<dbReference type="PRINTS" id="PR00420">
    <property type="entry name" value="RNGMNOXGNASE"/>
</dbReference>
<evidence type="ECO:0000259" key="1">
    <source>
        <dbReference type="Pfam" id="PF17885"/>
    </source>
</evidence>
<dbReference type="EMBL" id="QJSP01000006">
    <property type="protein sequence ID" value="PYE17598.1"/>
    <property type="molecule type" value="Genomic_DNA"/>
</dbReference>
<organism evidence="2 3">
    <name type="scientific">Williamsia limnetica</name>
    <dbReference type="NCBI Taxonomy" id="882452"/>
    <lineage>
        <taxon>Bacteria</taxon>
        <taxon>Bacillati</taxon>
        <taxon>Actinomycetota</taxon>
        <taxon>Actinomycetes</taxon>
        <taxon>Mycobacteriales</taxon>
        <taxon>Nocardiaceae</taxon>
        <taxon>Williamsia</taxon>
    </lineage>
</organism>
<accession>A0A318S2I0</accession>
<protein>
    <submittedName>
        <fullName evidence="2">2-polyprenyl-6-methoxyphenol hydroxylase-like FAD-dependent oxidoreductase</fullName>
    </submittedName>
</protein>
<proteinExistence type="predicted"/>
<evidence type="ECO:0000313" key="2">
    <source>
        <dbReference type="EMBL" id="PYE17598.1"/>
    </source>
</evidence>
<dbReference type="Gene3D" id="3.50.50.60">
    <property type="entry name" value="FAD/NAD(P)-binding domain"/>
    <property type="match status" value="3"/>
</dbReference>
<dbReference type="Pfam" id="PF17885">
    <property type="entry name" value="Smoa_sbd"/>
    <property type="match status" value="1"/>
</dbReference>
<comment type="caution">
    <text evidence="2">The sequence shown here is derived from an EMBL/GenBank/DDBJ whole genome shotgun (WGS) entry which is preliminary data.</text>
</comment>
<feature type="domain" description="Styrene monooxygenase StyA putative substrate binding" evidence="1">
    <location>
        <begin position="155"/>
        <end position="268"/>
    </location>
</feature>
<sequence>MTSTNRSVAIIGAGQTGISAAVGFLNAGFDVTVYSERDQQSLFRDIPATGTAVTFGLSQQSETALGVDNFLGRAPQVTGISARTITGSGHDYAELLDFDADFPGWEAVGVDTRLKVDERLTQFLEKGGRFIVENVDPDRLDSIAGANDLTFVATGKAGLSGLFSVDESRSPYQSPQRSVLLVTVAGLGHGDDVFAHRSPAGGKHQAFNFADHGEGWWGPYLHKDAGPSWSFLGWAQPGSEWERRFRSVTDAHSAHKVVIDLHREYFDWDLPEVLSTRVIEEDPHSWIQGAVRPVVRKALGHTASGHRVVALGDTAVSYDPITGQGAQSGFIQAAQFLAAAKNHDGEFDDAWITGTYDKFLTSRVDAANLATRIFLRDPLFAEYASVLFPAAATDPKFGSALFGLLSDPSPVLSINSVDDAKSLIKQVTGEDANSILAKFAPAGRFSRSQYKALEPAV</sequence>
<dbReference type="Proteomes" id="UP000247591">
    <property type="component" value="Unassembled WGS sequence"/>
</dbReference>
<keyword evidence="3" id="KW-1185">Reference proteome</keyword>
<dbReference type="InterPro" id="IPR036188">
    <property type="entry name" value="FAD/NAD-bd_sf"/>
</dbReference>
<gene>
    <name evidence="2" type="ORF">DFR67_106302</name>
</gene>
<dbReference type="InterPro" id="IPR041654">
    <property type="entry name" value="StyA_sbd"/>
</dbReference>
<name>A0A318S2I0_WILLI</name>
<dbReference type="RefSeq" id="WP_110469816.1">
    <property type="nucleotide sequence ID" value="NZ_QJSP01000006.1"/>
</dbReference>
<dbReference type="SUPFAM" id="SSF51905">
    <property type="entry name" value="FAD/NAD(P)-binding domain"/>
    <property type="match status" value="1"/>
</dbReference>
<dbReference type="AlphaFoldDB" id="A0A318S2I0"/>